<feature type="region of interest" description="Disordered" evidence="1">
    <location>
        <begin position="1"/>
        <end position="74"/>
    </location>
</feature>
<keyword evidence="3" id="KW-1185">Reference proteome</keyword>
<reference evidence="2" key="1">
    <citation type="submission" date="2023-06" db="EMBL/GenBank/DDBJ databases">
        <title>Survivors Of The Sea: Transcriptome response of Skeletonema marinoi to long-term dormancy.</title>
        <authorList>
            <person name="Pinder M.I.M."/>
            <person name="Kourtchenko O."/>
            <person name="Robertson E.K."/>
            <person name="Larsson T."/>
            <person name="Maumus F."/>
            <person name="Osuna-Cruz C.M."/>
            <person name="Vancaester E."/>
            <person name="Stenow R."/>
            <person name="Vandepoele K."/>
            <person name="Ploug H."/>
            <person name="Bruchert V."/>
            <person name="Godhe A."/>
            <person name="Topel M."/>
        </authorList>
    </citation>
    <scope>NUCLEOTIDE SEQUENCE</scope>
    <source>
        <strain evidence="2">R05AC</strain>
    </source>
</reference>
<protein>
    <submittedName>
        <fullName evidence="2">Uncharacterized protein</fullName>
    </submittedName>
</protein>
<dbReference type="EMBL" id="JATAAI010000004">
    <property type="protein sequence ID" value="KAK1746593.1"/>
    <property type="molecule type" value="Genomic_DNA"/>
</dbReference>
<evidence type="ECO:0000313" key="2">
    <source>
        <dbReference type="EMBL" id="KAK1746593.1"/>
    </source>
</evidence>
<feature type="compositionally biased region" description="Acidic residues" evidence="1">
    <location>
        <begin position="41"/>
        <end position="51"/>
    </location>
</feature>
<gene>
    <name evidence="2" type="ORF">QTG54_003200</name>
</gene>
<sequence>MEYSSDDDSVVSSGDEMLNMVVPFSQDSATQKAAKGKKSESDDDSDNDDDGGSPSKKRRRVDENDDNKNDANDDVAAVNNDTIALANATNAFKIQFNDQKIGTTNKLYWNERRQKKNAALYPVRVVPREEVLGLCLKEWDAETERPVQYIQYPHKQIKRDLGLYDVVTVKSLTPYHGDGPADSWCSKRIQQYSKQLKRTLKGITEIDLITEEAFLNLVLKQSLKEEENEKERSLLDKAAPVESVASEKEDEKAENDSSSDDDDDADGSSGGRRSRLCRSNNVISEPLRVGDVIEYYKPQSVAGNPDALCEAEVKFINPKGDPILITSDVLTILPSDHQVKRVKRMHRGKLLDHNGRFRAINNYVLKKEGNPNAMKDIMAEATARTKATIQRAKDEIASRMDDGGFFPRDLIRN</sequence>
<dbReference type="AlphaFoldDB" id="A0AAD9DIA7"/>
<proteinExistence type="predicted"/>
<evidence type="ECO:0000313" key="3">
    <source>
        <dbReference type="Proteomes" id="UP001224775"/>
    </source>
</evidence>
<evidence type="ECO:0000256" key="1">
    <source>
        <dbReference type="SAM" id="MobiDB-lite"/>
    </source>
</evidence>
<feature type="compositionally biased region" description="Basic and acidic residues" evidence="1">
    <location>
        <begin position="60"/>
        <end position="71"/>
    </location>
</feature>
<dbReference type="Proteomes" id="UP001224775">
    <property type="component" value="Unassembled WGS sequence"/>
</dbReference>
<organism evidence="2 3">
    <name type="scientific">Skeletonema marinoi</name>
    <dbReference type="NCBI Taxonomy" id="267567"/>
    <lineage>
        <taxon>Eukaryota</taxon>
        <taxon>Sar</taxon>
        <taxon>Stramenopiles</taxon>
        <taxon>Ochrophyta</taxon>
        <taxon>Bacillariophyta</taxon>
        <taxon>Coscinodiscophyceae</taxon>
        <taxon>Thalassiosirophycidae</taxon>
        <taxon>Thalassiosirales</taxon>
        <taxon>Skeletonemataceae</taxon>
        <taxon>Skeletonema</taxon>
        <taxon>Skeletonema marinoi-dohrnii complex</taxon>
    </lineage>
</organism>
<comment type="caution">
    <text evidence="2">The sequence shown here is derived from an EMBL/GenBank/DDBJ whole genome shotgun (WGS) entry which is preliminary data.</text>
</comment>
<feature type="compositionally biased region" description="Basic and acidic residues" evidence="1">
    <location>
        <begin position="245"/>
        <end position="255"/>
    </location>
</feature>
<name>A0AAD9DIA7_9STRA</name>
<feature type="compositionally biased region" description="Acidic residues" evidence="1">
    <location>
        <begin position="257"/>
        <end position="266"/>
    </location>
</feature>
<feature type="region of interest" description="Disordered" evidence="1">
    <location>
        <begin position="229"/>
        <end position="277"/>
    </location>
</feature>
<accession>A0AAD9DIA7</accession>